<comment type="caution">
    <text evidence="2">The sequence shown here is derived from an EMBL/GenBank/DDBJ whole genome shotgun (WGS) entry which is preliminary data.</text>
</comment>
<gene>
    <name evidence="2" type="ORF">SAMN06265222_109104</name>
</gene>
<keyword evidence="3" id="KW-1185">Reference proteome</keyword>
<dbReference type="EMBL" id="FXUG01000009">
    <property type="protein sequence ID" value="SMP65590.1"/>
    <property type="molecule type" value="Genomic_DNA"/>
</dbReference>
<name>A0ABY1QBH6_9BACT</name>
<evidence type="ECO:0000313" key="2">
    <source>
        <dbReference type="EMBL" id="SMP65590.1"/>
    </source>
</evidence>
<evidence type="ECO:0000256" key="1">
    <source>
        <dbReference type="SAM" id="MobiDB-lite"/>
    </source>
</evidence>
<reference evidence="2 3" key="1">
    <citation type="submission" date="2017-05" db="EMBL/GenBank/DDBJ databases">
        <authorList>
            <person name="Varghese N."/>
            <person name="Submissions S."/>
        </authorList>
    </citation>
    <scope>NUCLEOTIDE SEQUENCE [LARGE SCALE GENOMIC DNA]</scope>
    <source>
        <strain evidence="2 3">DSM 25457</strain>
    </source>
</reference>
<dbReference type="Proteomes" id="UP001158067">
    <property type="component" value="Unassembled WGS sequence"/>
</dbReference>
<feature type="compositionally biased region" description="Basic residues" evidence="1">
    <location>
        <begin position="68"/>
        <end position="77"/>
    </location>
</feature>
<sequence length="77" mass="8570">MKRHQQAVRSSKQIRGGIQTLDILWIVDVTKHDTIDPKGVTKRDTLSADLFGSDSGGYRPGDQVKRPTACRHAPRNS</sequence>
<feature type="region of interest" description="Disordered" evidence="1">
    <location>
        <begin position="47"/>
        <end position="77"/>
    </location>
</feature>
<organism evidence="2 3">
    <name type="scientific">Neorhodopirellula lusitana</name>
    <dbReference type="NCBI Taxonomy" id="445327"/>
    <lineage>
        <taxon>Bacteria</taxon>
        <taxon>Pseudomonadati</taxon>
        <taxon>Planctomycetota</taxon>
        <taxon>Planctomycetia</taxon>
        <taxon>Pirellulales</taxon>
        <taxon>Pirellulaceae</taxon>
        <taxon>Neorhodopirellula</taxon>
    </lineage>
</organism>
<proteinExistence type="predicted"/>
<protein>
    <submittedName>
        <fullName evidence="2">Uncharacterized protein</fullName>
    </submittedName>
</protein>
<evidence type="ECO:0000313" key="3">
    <source>
        <dbReference type="Proteomes" id="UP001158067"/>
    </source>
</evidence>
<accession>A0ABY1QBH6</accession>